<reference evidence="5" key="1">
    <citation type="journal article" date="2020" name="bioRxiv">
        <title>Genomic and phenotypic heterogeneity of clinical isolates of the human pathogens Aspergillus fumigatus, Aspergillus lentulus and Aspergillus fumigatiaffinis.</title>
        <authorList>
            <person name="dos Santos R.A.C."/>
            <person name="Steenwyk J.L."/>
            <person name="Rivero-Menendez O."/>
            <person name="Mead M.E."/>
            <person name="Silva L.P."/>
            <person name="Bastos R.W."/>
            <person name="Alastruey-Izquierdo A."/>
            <person name="Goldman G.H."/>
            <person name="Rokas A."/>
        </authorList>
    </citation>
    <scope>NUCLEOTIDE SEQUENCE</scope>
    <source>
        <strain evidence="5">CNM-CM6805</strain>
    </source>
</reference>
<sequence>MRFTFFAALALLGTAFAAPTAPTTSTATIPAGQTCKKDGSMGVCQSGYCLVSYSTFSALMDPEGEY</sequence>
<dbReference type="SUPFAM" id="SSF57048">
    <property type="entry name" value="Gurmarin-like"/>
    <property type="match status" value="1"/>
</dbReference>
<protein>
    <submittedName>
        <fullName evidence="5">Uncharacterized protein</fullName>
    </submittedName>
</protein>
<dbReference type="AlphaFoldDB" id="A0A8H4MEX1"/>
<keyword evidence="4" id="KW-0732">Signal</keyword>
<dbReference type="EMBL" id="JAAAPX010000005">
    <property type="protein sequence ID" value="KAF4244693.1"/>
    <property type="molecule type" value="Genomic_DNA"/>
</dbReference>
<dbReference type="InterPro" id="IPR009101">
    <property type="entry name" value="Gurmarin/antifun_pep"/>
</dbReference>
<keyword evidence="3" id="KW-1015">Disulfide bond</keyword>
<evidence type="ECO:0000313" key="5">
    <source>
        <dbReference type="EMBL" id="KAF4244693.1"/>
    </source>
</evidence>
<proteinExistence type="predicted"/>
<comment type="caution">
    <text evidence="5">The sequence shown here is derived from an EMBL/GenBank/DDBJ whole genome shotgun (WGS) entry which is preliminary data.</text>
</comment>
<evidence type="ECO:0000256" key="1">
    <source>
        <dbReference type="ARBA" id="ARBA00022529"/>
    </source>
</evidence>
<reference evidence="5" key="2">
    <citation type="submission" date="2020-04" db="EMBL/GenBank/DDBJ databases">
        <authorList>
            <person name="Santos R.A.C."/>
            <person name="Steenwyk J.L."/>
            <person name="Rivero-Menendez O."/>
            <person name="Mead M.E."/>
            <person name="Silva L.P."/>
            <person name="Bastos R.W."/>
            <person name="Alastruey-Izquierdo A."/>
            <person name="Goldman G.H."/>
            <person name="Rokas A."/>
        </authorList>
    </citation>
    <scope>NUCLEOTIDE SEQUENCE</scope>
    <source>
        <strain evidence="5">CNM-CM6805</strain>
    </source>
</reference>
<evidence type="ECO:0000256" key="3">
    <source>
        <dbReference type="ARBA" id="ARBA00023157"/>
    </source>
</evidence>
<feature type="signal peptide" evidence="4">
    <location>
        <begin position="1"/>
        <end position="17"/>
    </location>
</feature>
<accession>A0A8H4MEX1</accession>
<evidence type="ECO:0000256" key="2">
    <source>
        <dbReference type="ARBA" id="ARBA00022854"/>
    </source>
</evidence>
<dbReference type="Pfam" id="PF11410">
    <property type="entry name" value="Antifungal_pept"/>
    <property type="match status" value="1"/>
</dbReference>
<organism evidence="5 6">
    <name type="scientific">Aspergillus fumigatiaffinis</name>
    <dbReference type="NCBI Taxonomy" id="340414"/>
    <lineage>
        <taxon>Eukaryota</taxon>
        <taxon>Fungi</taxon>
        <taxon>Dikarya</taxon>
        <taxon>Ascomycota</taxon>
        <taxon>Pezizomycotina</taxon>
        <taxon>Eurotiomycetes</taxon>
        <taxon>Eurotiomycetidae</taxon>
        <taxon>Eurotiales</taxon>
        <taxon>Aspergillaceae</taxon>
        <taxon>Aspergillus</taxon>
        <taxon>Aspergillus subgen. Fumigati</taxon>
    </lineage>
</organism>
<dbReference type="InterPro" id="IPR024206">
    <property type="entry name" value="Gurmarin/antimicrobial_peptd"/>
</dbReference>
<feature type="chain" id="PRO_5044155498" evidence="4">
    <location>
        <begin position="18"/>
        <end position="66"/>
    </location>
</feature>
<gene>
    <name evidence="5" type="ORF">CNMCM6805_008091</name>
</gene>
<keyword evidence="1" id="KW-0929">Antimicrobial</keyword>
<dbReference type="OrthoDB" id="4233515at2759"/>
<evidence type="ECO:0000256" key="4">
    <source>
        <dbReference type="SAM" id="SignalP"/>
    </source>
</evidence>
<evidence type="ECO:0000313" key="6">
    <source>
        <dbReference type="Proteomes" id="UP000653565"/>
    </source>
</evidence>
<keyword evidence="2" id="KW-0960">Knottin</keyword>
<dbReference type="Proteomes" id="UP000653565">
    <property type="component" value="Unassembled WGS sequence"/>
</dbReference>
<keyword evidence="6" id="KW-1185">Reference proteome</keyword>
<name>A0A8H4MEX1_9EURO</name>